<dbReference type="GO" id="GO:0015031">
    <property type="term" value="P:protein transport"/>
    <property type="evidence" value="ECO:0007669"/>
    <property type="project" value="UniProtKB-KW"/>
</dbReference>
<evidence type="ECO:0000256" key="9">
    <source>
        <dbReference type="ARBA" id="ARBA00023136"/>
    </source>
</evidence>
<keyword evidence="8 11" id="KW-1133">Transmembrane helix</keyword>
<keyword evidence="7" id="KW-0653">Protein transport</keyword>
<comment type="caution">
    <text evidence="13">The sequence shown here is derived from an EMBL/GenBank/DDBJ whole genome shotgun (WGS) entry which is preliminary data.</text>
</comment>
<dbReference type="GO" id="GO:0005886">
    <property type="term" value="C:plasma membrane"/>
    <property type="evidence" value="ECO:0007669"/>
    <property type="project" value="UniProtKB-SubCell"/>
</dbReference>
<organism evidence="13 14">
    <name type="scientific">Rhodopseudomonas palustris</name>
    <dbReference type="NCBI Taxonomy" id="1076"/>
    <lineage>
        <taxon>Bacteria</taxon>
        <taxon>Pseudomonadati</taxon>
        <taxon>Pseudomonadota</taxon>
        <taxon>Alphaproteobacteria</taxon>
        <taxon>Hyphomicrobiales</taxon>
        <taxon>Nitrobacteraceae</taxon>
        <taxon>Rhodopseudomonas</taxon>
    </lineage>
</organism>
<evidence type="ECO:0000256" key="4">
    <source>
        <dbReference type="ARBA" id="ARBA00022475"/>
    </source>
</evidence>
<protein>
    <submittedName>
        <fullName evidence="13">Energy transducer TonB</fullName>
    </submittedName>
</protein>
<reference evidence="13" key="1">
    <citation type="submission" date="2020-07" db="EMBL/GenBank/DDBJ databases">
        <title>Huge and variable diversity of episymbiotic CPR bacteria and DPANN archaea in groundwater ecosystems.</title>
        <authorList>
            <person name="He C.Y."/>
            <person name="Keren R."/>
            <person name="Whittaker M."/>
            <person name="Farag I.F."/>
            <person name="Doudna J."/>
            <person name="Cate J.H.D."/>
            <person name="Banfield J.F."/>
        </authorList>
    </citation>
    <scope>NUCLEOTIDE SEQUENCE</scope>
    <source>
        <strain evidence="13">NC_groundwater_1818_Pr3_B-0.1um_66_35</strain>
    </source>
</reference>
<feature type="transmembrane region" description="Helical" evidence="11">
    <location>
        <begin position="18"/>
        <end position="40"/>
    </location>
</feature>
<evidence type="ECO:0000256" key="2">
    <source>
        <dbReference type="ARBA" id="ARBA00006555"/>
    </source>
</evidence>
<keyword evidence="9 11" id="KW-0472">Membrane</keyword>
<dbReference type="PANTHER" id="PTHR33446:SF13">
    <property type="entry name" value="TONB PROTEIN"/>
    <property type="match status" value="1"/>
</dbReference>
<dbReference type="Pfam" id="PF03544">
    <property type="entry name" value="TonB_C"/>
    <property type="match status" value="1"/>
</dbReference>
<dbReference type="InterPro" id="IPR051045">
    <property type="entry name" value="TonB-dependent_transducer"/>
</dbReference>
<feature type="region of interest" description="Disordered" evidence="10">
    <location>
        <begin position="64"/>
        <end position="181"/>
    </location>
</feature>
<evidence type="ECO:0000256" key="1">
    <source>
        <dbReference type="ARBA" id="ARBA00004383"/>
    </source>
</evidence>
<evidence type="ECO:0000256" key="3">
    <source>
        <dbReference type="ARBA" id="ARBA00022448"/>
    </source>
</evidence>
<accession>A0A933S318</accession>
<evidence type="ECO:0000256" key="5">
    <source>
        <dbReference type="ARBA" id="ARBA00022519"/>
    </source>
</evidence>
<dbReference type="NCBIfam" id="TIGR01352">
    <property type="entry name" value="tonB_Cterm"/>
    <property type="match status" value="1"/>
</dbReference>
<comment type="subcellular location">
    <subcellularLocation>
        <location evidence="1">Cell inner membrane</location>
        <topology evidence="1">Single-pass membrane protein</topology>
        <orientation evidence="1">Periplasmic side</orientation>
    </subcellularLocation>
</comment>
<evidence type="ECO:0000256" key="7">
    <source>
        <dbReference type="ARBA" id="ARBA00022927"/>
    </source>
</evidence>
<feature type="domain" description="TonB C-terminal" evidence="12">
    <location>
        <begin position="202"/>
        <end position="293"/>
    </location>
</feature>
<keyword evidence="4" id="KW-1003">Cell membrane</keyword>
<evidence type="ECO:0000256" key="8">
    <source>
        <dbReference type="ARBA" id="ARBA00022989"/>
    </source>
</evidence>
<keyword evidence="3" id="KW-0813">Transport</keyword>
<gene>
    <name evidence="13" type="ORF">HZA66_25875</name>
</gene>
<evidence type="ECO:0000256" key="10">
    <source>
        <dbReference type="SAM" id="MobiDB-lite"/>
    </source>
</evidence>
<dbReference type="PROSITE" id="PS52015">
    <property type="entry name" value="TONB_CTD"/>
    <property type="match status" value="1"/>
</dbReference>
<dbReference type="GO" id="GO:0055085">
    <property type="term" value="P:transmembrane transport"/>
    <property type="evidence" value="ECO:0007669"/>
    <property type="project" value="InterPro"/>
</dbReference>
<dbReference type="Gene3D" id="3.30.1150.10">
    <property type="match status" value="1"/>
</dbReference>
<evidence type="ECO:0000313" key="14">
    <source>
        <dbReference type="Proteomes" id="UP000782519"/>
    </source>
</evidence>
<feature type="compositionally biased region" description="Pro residues" evidence="10">
    <location>
        <begin position="106"/>
        <end position="115"/>
    </location>
</feature>
<dbReference type="EMBL" id="JACRJB010000073">
    <property type="protein sequence ID" value="MBI5132882.1"/>
    <property type="molecule type" value="Genomic_DNA"/>
</dbReference>
<name>A0A933S318_RHOPL</name>
<keyword evidence="5" id="KW-0997">Cell inner membrane</keyword>
<keyword evidence="6 11" id="KW-0812">Transmembrane</keyword>
<dbReference type="InterPro" id="IPR006260">
    <property type="entry name" value="TonB/TolA_C"/>
</dbReference>
<dbReference type="InterPro" id="IPR037682">
    <property type="entry name" value="TonB_C"/>
</dbReference>
<evidence type="ECO:0000256" key="11">
    <source>
        <dbReference type="SAM" id="Phobius"/>
    </source>
</evidence>
<evidence type="ECO:0000256" key="6">
    <source>
        <dbReference type="ARBA" id="ARBA00022692"/>
    </source>
</evidence>
<evidence type="ECO:0000259" key="12">
    <source>
        <dbReference type="PROSITE" id="PS52015"/>
    </source>
</evidence>
<dbReference type="SUPFAM" id="SSF74653">
    <property type="entry name" value="TolA/TonB C-terminal domain"/>
    <property type="match status" value="1"/>
</dbReference>
<comment type="similarity">
    <text evidence="2">Belongs to the TonB family.</text>
</comment>
<evidence type="ECO:0000313" key="13">
    <source>
        <dbReference type="EMBL" id="MBI5132882.1"/>
    </source>
</evidence>
<proteinExistence type="inferred from homology"/>
<feature type="compositionally biased region" description="Basic residues" evidence="10">
    <location>
        <begin position="153"/>
        <end position="162"/>
    </location>
</feature>
<dbReference type="Proteomes" id="UP000782519">
    <property type="component" value="Unassembled WGS sequence"/>
</dbReference>
<dbReference type="AlphaFoldDB" id="A0A933S318"/>
<sequence>MNACALHAFSERTGATRWLISAAVIVVVHAAAVAAALAYATQTPPAGDAIAAIMVDMAPATAAPQASPLDLAPGPTMQEAQPPQAEPEPEPVHTAAMPPIESTRPQPAPEVPLPPEQDSAAPHEKPEPPVPSPAVSAEPAKREPAKQAPTRPKPVKPQRIAKLHPSDQPPAPRSSAAPRVERWSENAMAAAAGASAAAAMPSYRQRLAAHLQRFKRYPAEARAAGQQGTATLVFTVGRGGQVLGANLARSSGSAALDAETLAMVRRAAPLPPFPPELTQASLRISVPVSFSVR</sequence>
<dbReference type="PANTHER" id="PTHR33446">
    <property type="entry name" value="PROTEIN TONB-RELATED"/>
    <property type="match status" value="1"/>
</dbReference>